<reference evidence="1" key="1">
    <citation type="submission" date="2024-12" db="EMBL/GenBank/DDBJ databases">
        <title>Comparative genomics and development of molecular markers within Purpureocillium lilacinum and among Purpureocillium species.</title>
        <authorList>
            <person name="Yeh Z.-Y."/>
            <person name="Ni N.-T."/>
            <person name="Lo P.-H."/>
            <person name="Mushyakhwo K."/>
            <person name="Lin C.-F."/>
            <person name="Nai Y.-S."/>
        </authorList>
    </citation>
    <scope>NUCLEOTIDE SEQUENCE</scope>
    <source>
        <strain evidence="1">NCHU-NPUST-175</strain>
    </source>
</reference>
<name>A0ACC4E298_PURLI</name>
<protein>
    <submittedName>
        <fullName evidence="1">Uncharacterized protein</fullName>
    </submittedName>
</protein>
<evidence type="ECO:0000313" key="1">
    <source>
        <dbReference type="EMBL" id="KAL3962312.1"/>
    </source>
</evidence>
<proteinExistence type="predicted"/>
<keyword evidence="2" id="KW-1185">Reference proteome</keyword>
<dbReference type="EMBL" id="JBGNUJ010000003">
    <property type="protein sequence ID" value="KAL3962312.1"/>
    <property type="molecule type" value="Genomic_DNA"/>
</dbReference>
<evidence type="ECO:0000313" key="2">
    <source>
        <dbReference type="Proteomes" id="UP001638806"/>
    </source>
</evidence>
<gene>
    <name evidence="1" type="ORF">ACCO45_003835</name>
</gene>
<comment type="caution">
    <text evidence="1">The sequence shown here is derived from an EMBL/GenBank/DDBJ whole genome shotgun (WGS) entry which is preliminary data.</text>
</comment>
<sequence length="156" mass="16148">MEAAGGRVGAPRVPGRQASPAASSSGRPASELPSPGIGVGTLAQPRVGGGTSWRRAANRRTNNQLNLDDGPLSMFHRDNARQDTVAAKAAFQPGSSKRVTVSISIAVPFMAHGASADGPSYTYTRMFSAPVLADWRRRDHVAGPGPAQSLAGRGAF</sequence>
<organism evidence="1 2">
    <name type="scientific">Purpureocillium lilacinum</name>
    <name type="common">Paecilomyces lilacinus</name>
    <dbReference type="NCBI Taxonomy" id="33203"/>
    <lineage>
        <taxon>Eukaryota</taxon>
        <taxon>Fungi</taxon>
        <taxon>Dikarya</taxon>
        <taxon>Ascomycota</taxon>
        <taxon>Pezizomycotina</taxon>
        <taxon>Sordariomycetes</taxon>
        <taxon>Hypocreomycetidae</taxon>
        <taxon>Hypocreales</taxon>
        <taxon>Ophiocordycipitaceae</taxon>
        <taxon>Purpureocillium</taxon>
    </lineage>
</organism>
<dbReference type="Proteomes" id="UP001638806">
    <property type="component" value="Unassembled WGS sequence"/>
</dbReference>
<accession>A0ACC4E298</accession>